<evidence type="ECO:0000256" key="5">
    <source>
        <dbReference type="ARBA" id="ARBA00023004"/>
    </source>
</evidence>
<dbReference type="PANTHER" id="PTHR36964:SF1">
    <property type="entry name" value="PROTEIN-METHIONINE-SULFOXIDE REDUCTASE HEME-BINDING SUBUNIT MSRQ"/>
    <property type="match status" value="1"/>
</dbReference>
<dbReference type="InterPro" id="IPR013130">
    <property type="entry name" value="Fe3_Rdtase_TM_dom"/>
</dbReference>
<protein>
    <submittedName>
        <fullName evidence="9">Ferric reductase-like transmembrane domain-containing protein</fullName>
    </submittedName>
</protein>
<dbReference type="PANTHER" id="PTHR36964">
    <property type="entry name" value="PROTEIN-METHIONINE-SULFOXIDE REDUCTASE HEME-BINDING SUBUNIT MSRQ"/>
    <property type="match status" value="1"/>
</dbReference>
<feature type="transmembrane region" description="Helical" evidence="7">
    <location>
        <begin position="144"/>
        <end position="161"/>
    </location>
</feature>
<evidence type="ECO:0000256" key="4">
    <source>
        <dbReference type="ARBA" id="ARBA00022989"/>
    </source>
</evidence>
<evidence type="ECO:0000256" key="6">
    <source>
        <dbReference type="ARBA" id="ARBA00023136"/>
    </source>
</evidence>
<sequence length="235" mass="26189">MNAGNKSWFRVGTFAVCLVLSAVASFVMWPSFAAFPAMETWSMICGYLSFLLIGTTLLVGPIRTWLPARWTSASVSLRRDVGICAGLFGVLHVVLVLVLFNGQPRLMIVQESHIQKADGWLGLFFLDPQGWSGWPLPNWSLSGVANYLGLCAFLILLALLLTSFDRAEKKLGGGTWKRLHIANPSLFLLVAFHGLIYAQSIKGEPHSFADFLWFAGFVWLVRCIGFAHTARRRRR</sequence>
<accession>A0ABY9TC17</accession>
<keyword evidence="4 7" id="KW-1133">Transmembrane helix</keyword>
<dbReference type="EMBL" id="CP134050">
    <property type="protein sequence ID" value="WNC15913.1"/>
    <property type="molecule type" value="Genomic_DNA"/>
</dbReference>
<dbReference type="InterPro" id="IPR022837">
    <property type="entry name" value="MsrQ-like"/>
</dbReference>
<feature type="transmembrane region" description="Helical" evidence="7">
    <location>
        <begin position="211"/>
        <end position="230"/>
    </location>
</feature>
<dbReference type="Pfam" id="PF01794">
    <property type="entry name" value="Ferric_reduct"/>
    <property type="match status" value="1"/>
</dbReference>
<keyword evidence="3 7" id="KW-0812">Transmembrane</keyword>
<feature type="transmembrane region" description="Helical" evidence="7">
    <location>
        <begin position="181"/>
        <end position="199"/>
    </location>
</feature>
<evidence type="ECO:0000256" key="1">
    <source>
        <dbReference type="ARBA" id="ARBA00004141"/>
    </source>
</evidence>
<proteinExistence type="predicted"/>
<evidence type="ECO:0000313" key="10">
    <source>
        <dbReference type="Proteomes" id="UP001256827"/>
    </source>
</evidence>
<gene>
    <name evidence="9" type="ORF">RGB73_06230</name>
</gene>
<evidence type="ECO:0000256" key="3">
    <source>
        <dbReference type="ARBA" id="ARBA00022692"/>
    </source>
</evidence>
<feature type="transmembrane region" description="Helical" evidence="7">
    <location>
        <begin position="41"/>
        <end position="60"/>
    </location>
</feature>
<feature type="transmembrane region" description="Helical" evidence="7">
    <location>
        <begin position="81"/>
        <end position="100"/>
    </location>
</feature>
<name>A0ABY9TC17_BREBE</name>
<keyword evidence="10" id="KW-1185">Reference proteome</keyword>
<organism evidence="9 10">
    <name type="scientific">Brevibacillus brevis</name>
    <name type="common">Bacillus brevis</name>
    <dbReference type="NCBI Taxonomy" id="1393"/>
    <lineage>
        <taxon>Bacteria</taxon>
        <taxon>Bacillati</taxon>
        <taxon>Bacillota</taxon>
        <taxon>Bacilli</taxon>
        <taxon>Bacillales</taxon>
        <taxon>Paenibacillaceae</taxon>
        <taxon>Brevibacillus</taxon>
    </lineage>
</organism>
<keyword evidence="6 7" id="KW-0472">Membrane</keyword>
<evidence type="ECO:0000256" key="2">
    <source>
        <dbReference type="ARBA" id="ARBA00022448"/>
    </source>
</evidence>
<comment type="subcellular location">
    <subcellularLocation>
        <location evidence="1">Membrane</location>
        <topology evidence="1">Multi-pass membrane protein</topology>
    </subcellularLocation>
</comment>
<dbReference type="RefSeq" id="WP_310770115.1">
    <property type="nucleotide sequence ID" value="NZ_CP134050.1"/>
</dbReference>
<reference evidence="9 10" key="1">
    <citation type="submission" date="2023-09" db="EMBL/GenBank/DDBJ databases">
        <title>Complete Genome and Methylome dissection of Bacillus brevis NEB573 original source of BbsI restriction endonuclease.</title>
        <authorList>
            <person name="Fomenkov A."/>
            <person name="Roberts R.D."/>
        </authorList>
    </citation>
    <scope>NUCLEOTIDE SEQUENCE [LARGE SCALE GENOMIC DNA]</scope>
    <source>
        <strain evidence="9 10">NEB573</strain>
    </source>
</reference>
<evidence type="ECO:0000259" key="8">
    <source>
        <dbReference type="Pfam" id="PF01794"/>
    </source>
</evidence>
<dbReference type="Proteomes" id="UP001256827">
    <property type="component" value="Chromosome"/>
</dbReference>
<feature type="transmembrane region" description="Helical" evidence="7">
    <location>
        <begin position="7"/>
        <end position="29"/>
    </location>
</feature>
<keyword evidence="2" id="KW-0813">Transport</keyword>
<feature type="domain" description="Ferric oxidoreductase" evidence="8">
    <location>
        <begin position="45"/>
        <end position="190"/>
    </location>
</feature>
<keyword evidence="5" id="KW-0408">Iron</keyword>
<evidence type="ECO:0000256" key="7">
    <source>
        <dbReference type="SAM" id="Phobius"/>
    </source>
</evidence>
<evidence type="ECO:0000313" key="9">
    <source>
        <dbReference type="EMBL" id="WNC15913.1"/>
    </source>
</evidence>